<feature type="compositionally biased region" description="Low complexity" evidence="1">
    <location>
        <begin position="15"/>
        <end position="30"/>
    </location>
</feature>
<feature type="compositionally biased region" description="Polar residues" evidence="1">
    <location>
        <begin position="148"/>
        <end position="158"/>
    </location>
</feature>
<organism evidence="2 3">
    <name type="scientific">Lates calcarifer</name>
    <name type="common">Barramundi</name>
    <name type="synonym">Holocentrus calcarifer</name>
    <dbReference type="NCBI Taxonomy" id="8187"/>
    <lineage>
        <taxon>Eukaryota</taxon>
        <taxon>Metazoa</taxon>
        <taxon>Chordata</taxon>
        <taxon>Craniata</taxon>
        <taxon>Vertebrata</taxon>
        <taxon>Euteleostomi</taxon>
        <taxon>Actinopterygii</taxon>
        <taxon>Neopterygii</taxon>
        <taxon>Teleostei</taxon>
        <taxon>Neoteleostei</taxon>
        <taxon>Acanthomorphata</taxon>
        <taxon>Carangaria</taxon>
        <taxon>Carangaria incertae sedis</taxon>
        <taxon>Centropomidae</taxon>
        <taxon>Lates</taxon>
    </lineage>
</organism>
<dbReference type="InParanoid" id="A0A4W6D525"/>
<feature type="region of interest" description="Disordered" evidence="1">
    <location>
        <begin position="1"/>
        <end position="76"/>
    </location>
</feature>
<dbReference type="Proteomes" id="UP000314980">
    <property type="component" value="Unassembled WGS sequence"/>
</dbReference>
<protein>
    <recommendedName>
        <fullName evidence="4">KIAA1522</fullName>
    </recommendedName>
</protein>
<sequence>PKGIPAPSALPSPPSEVSVPPVPETSTSPEKVQDTVPPPPVNIPVSPPLSMQGLTSIEHQSTPASTENQSQELTLASVIQEETTPIVTPSLLQKVKLRSVPTSSASGEAPQKPIRRSLIITSPTSTSPPVIVTSQPGLTAARSKESPTSRLSLHSPTSPLDLHKSPTSTASFIFSKSNKRVVIETKSVQASVQNNLEVSAVTKVLSEAESLKKVPPPVAKKPKSKAKENETSEGMEQTAGHGSTAGGYSG</sequence>
<reference evidence="2" key="3">
    <citation type="submission" date="2025-09" db="UniProtKB">
        <authorList>
            <consortium name="Ensembl"/>
        </authorList>
    </citation>
    <scope>IDENTIFICATION</scope>
</reference>
<proteinExistence type="predicted"/>
<feature type="compositionally biased region" description="Low complexity" evidence="1">
    <location>
        <begin position="119"/>
        <end position="134"/>
    </location>
</feature>
<feature type="region of interest" description="Disordered" evidence="1">
    <location>
        <begin position="206"/>
        <end position="250"/>
    </location>
</feature>
<accession>A0A4W6D525</accession>
<dbReference type="Ensembl" id="ENSLCAT00010020356.1">
    <property type="protein sequence ID" value="ENSLCAP00010019930.1"/>
    <property type="gene ID" value="ENSLCAG00010009409.1"/>
</dbReference>
<evidence type="ECO:0000313" key="3">
    <source>
        <dbReference type="Proteomes" id="UP000314980"/>
    </source>
</evidence>
<dbReference type="AlphaFoldDB" id="A0A4W6D525"/>
<evidence type="ECO:0008006" key="4">
    <source>
        <dbReference type="Google" id="ProtNLM"/>
    </source>
</evidence>
<evidence type="ECO:0000256" key="1">
    <source>
        <dbReference type="SAM" id="MobiDB-lite"/>
    </source>
</evidence>
<reference evidence="3" key="1">
    <citation type="submission" date="2015-09" db="EMBL/GenBank/DDBJ databases">
        <authorList>
            <person name="Sai Rama Sridatta P."/>
        </authorList>
    </citation>
    <scope>NUCLEOTIDE SEQUENCE [LARGE SCALE GENOMIC DNA]</scope>
</reference>
<feature type="compositionally biased region" description="Polar residues" evidence="1">
    <location>
        <begin position="52"/>
        <end position="74"/>
    </location>
</feature>
<keyword evidence="3" id="KW-1185">Reference proteome</keyword>
<feature type="compositionally biased region" description="Pro residues" evidence="1">
    <location>
        <begin position="36"/>
        <end position="47"/>
    </location>
</feature>
<name>A0A4W6D525_LATCA</name>
<reference evidence="2" key="2">
    <citation type="submission" date="2025-08" db="UniProtKB">
        <authorList>
            <consortium name="Ensembl"/>
        </authorList>
    </citation>
    <scope>IDENTIFICATION</scope>
</reference>
<evidence type="ECO:0000313" key="2">
    <source>
        <dbReference type="Ensembl" id="ENSLCAP00010019930.1"/>
    </source>
</evidence>
<dbReference type="GeneTree" id="ENSGT00940000170349"/>
<feature type="region of interest" description="Disordered" evidence="1">
    <location>
        <begin position="98"/>
        <end position="166"/>
    </location>
</feature>